<dbReference type="SUPFAM" id="SSF55874">
    <property type="entry name" value="ATPase domain of HSP90 chaperone/DNA topoisomerase II/histidine kinase"/>
    <property type="match status" value="1"/>
</dbReference>
<dbReference type="Proteomes" id="UP000311605">
    <property type="component" value="Unassembled WGS sequence"/>
</dbReference>
<dbReference type="RefSeq" id="WP_139679396.1">
    <property type="nucleotide sequence ID" value="NZ_VDMN01000011.1"/>
</dbReference>
<evidence type="ECO:0008006" key="3">
    <source>
        <dbReference type="Google" id="ProtNLM"/>
    </source>
</evidence>
<dbReference type="EMBL" id="VDMN01000011">
    <property type="protein sequence ID" value="TNM59872.1"/>
    <property type="molecule type" value="Genomic_DNA"/>
</dbReference>
<dbReference type="InterPro" id="IPR036890">
    <property type="entry name" value="HATPase_C_sf"/>
</dbReference>
<comment type="caution">
    <text evidence="1">The sequence shown here is derived from an EMBL/GenBank/DDBJ whole genome shotgun (WGS) entry which is preliminary data.</text>
</comment>
<dbReference type="Gene3D" id="3.30.565.10">
    <property type="entry name" value="Histidine kinase-like ATPase, C-terminal domain"/>
    <property type="match status" value="1"/>
</dbReference>
<reference evidence="1 2" key="1">
    <citation type="submission" date="2019-06" db="EMBL/GenBank/DDBJ databases">
        <title>The draft genome of Rhizobium smilacinae PTYR-5.</title>
        <authorList>
            <person name="Liu L."/>
            <person name="Li L."/>
            <person name="Zhang X."/>
        </authorList>
    </citation>
    <scope>NUCLEOTIDE SEQUENCE [LARGE SCALE GENOMIC DNA]</scope>
    <source>
        <strain evidence="1 2">PTYR-5</strain>
    </source>
</reference>
<evidence type="ECO:0000313" key="1">
    <source>
        <dbReference type="EMBL" id="TNM59872.1"/>
    </source>
</evidence>
<protein>
    <recommendedName>
        <fullName evidence="3">ATP-binding protein</fullName>
    </recommendedName>
</protein>
<organism evidence="1 2">
    <name type="scientific">Aliirhizobium smilacinae</name>
    <dbReference type="NCBI Taxonomy" id="1395944"/>
    <lineage>
        <taxon>Bacteria</taxon>
        <taxon>Pseudomonadati</taxon>
        <taxon>Pseudomonadota</taxon>
        <taxon>Alphaproteobacteria</taxon>
        <taxon>Hyphomicrobiales</taxon>
        <taxon>Rhizobiaceae</taxon>
        <taxon>Aliirhizobium</taxon>
    </lineage>
</organism>
<gene>
    <name evidence="1" type="ORF">FHP24_27255</name>
</gene>
<dbReference type="OrthoDB" id="7452186at2"/>
<proteinExistence type="predicted"/>
<keyword evidence="2" id="KW-1185">Reference proteome</keyword>
<sequence length="518" mass="57412">MADLQTPVLFDPFFGGFVLETLTIGMYGEARNAIREYIQNSFDSIQRAIEEVKILPVGGGLIQIEMAADKKSLVIRDNGAGLPVKNAAAILTRVGASTKSHRRNAGFRGIGRLAGIVFSNTVTFVTKAKGEREQTTVIFNAKAMRDAMTPGKGSSKSAENLLRETVRAFRTPHKEAGKHFFEVRLEGFVDEPDECKSSTEMYDFVSQVAPVPYPAGFPFLAKLQGAAKQSGIPVEEVQITIKDGAKAPVSVTKRFGATHTIASGETEITDCDIHWKAGRKWWAWVGKKEESGSYTDSKVSGLRVRVRNIQIDGTTIVSEIFREHAKTHVRFQDWYIGEIFVDPGALVPNARRDGFEEDSAWKKIKREIAEVVKELGKEAYKTSIAGQLSLEAQKENLGKVRKELRQLSRAKFQDVDRAIKLSKDLTTYQKRVAKASVGADMETAAELHAIGSEFVDIKREALANVGEAATKLDRERIQEDARNAFLKEILLLLEDNLTPDLFAEVQELLLEEYGDDGD</sequence>
<dbReference type="Pfam" id="PF13589">
    <property type="entry name" value="HATPase_c_3"/>
    <property type="match status" value="1"/>
</dbReference>
<dbReference type="AlphaFoldDB" id="A0A5C4X916"/>
<evidence type="ECO:0000313" key="2">
    <source>
        <dbReference type="Proteomes" id="UP000311605"/>
    </source>
</evidence>
<accession>A0A5C4X916</accession>
<name>A0A5C4X916_9HYPH</name>